<comment type="caution">
    <text evidence="9">The sequence shown here is derived from an EMBL/GenBank/DDBJ whole genome shotgun (WGS) entry which is preliminary data.</text>
</comment>
<keyword evidence="5" id="KW-0539">Nucleus</keyword>
<proteinExistence type="inferred from homology"/>
<dbReference type="Gene3D" id="3.30.900.10">
    <property type="entry name" value="HORMA domain"/>
    <property type="match status" value="1"/>
</dbReference>
<dbReference type="EMBL" id="SRRH01000309">
    <property type="protein sequence ID" value="KAG6291517.1"/>
    <property type="molecule type" value="Genomic_DNA"/>
</dbReference>
<dbReference type="GO" id="GO:0033597">
    <property type="term" value="C:mitotic checkpoint complex"/>
    <property type="evidence" value="ECO:0007669"/>
    <property type="project" value="UniProtKB-ARBA"/>
</dbReference>
<dbReference type="PANTHER" id="PTHR11842">
    <property type="entry name" value="MITOTIC SPINDLE ASSEMBLY CHECKPOINT PROTEIN MAD2"/>
    <property type="match status" value="1"/>
</dbReference>
<dbReference type="InterPro" id="IPR036570">
    <property type="entry name" value="HORMA_dom_sf"/>
</dbReference>
<dbReference type="PANTHER" id="PTHR11842:SF11">
    <property type="entry name" value="MITOTIC SPINDLE ASSEMBLY CHECKPOINT PROTEIN MAD2A"/>
    <property type="match status" value="1"/>
</dbReference>
<accession>A0A9P7U4X0</accession>
<feature type="region of interest" description="Disordered" evidence="7">
    <location>
        <begin position="382"/>
        <end position="408"/>
    </location>
</feature>
<comment type="subcellular location">
    <subcellularLocation>
        <location evidence="1">Nucleus</location>
    </subcellularLocation>
</comment>
<feature type="compositionally biased region" description="Basic and acidic residues" evidence="7">
    <location>
        <begin position="387"/>
        <end position="405"/>
    </location>
</feature>
<dbReference type="Proteomes" id="UP000707071">
    <property type="component" value="Unassembled WGS sequence"/>
</dbReference>
<dbReference type="GO" id="GO:0051301">
    <property type="term" value="P:cell division"/>
    <property type="evidence" value="ECO:0007669"/>
    <property type="project" value="UniProtKB-KW"/>
</dbReference>
<feature type="compositionally biased region" description="Basic and acidic residues" evidence="7">
    <location>
        <begin position="8"/>
        <end position="17"/>
    </location>
</feature>
<keyword evidence="3" id="KW-0132">Cell division</keyword>
<keyword evidence="10" id="KW-1185">Reference proteome</keyword>
<dbReference type="Pfam" id="PF02301">
    <property type="entry name" value="HORMA"/>
    <property type="match status" value="1"/>
</dbReference>
<sequence>MAPSEDVTQTKEADQGARESMGAKVGDFLKKNLTKGELALKHAAGLGNQPNVVPVTEPSLDGEPRPVEVGWHPVGGLAGKWFAEQTGLGKMITDKINKYPDPTQHWAVLVGDYAHQLWMDENFDVIYTNEKIKREEWRTFQVGETRFNDDATRRAGESVIQSIRERQPAYNLITNNCQTYALQLLDAIKVGSNKQFGTTLAVYERLKGPGNVMDLFVEPEGPEARPEDGTTLHEGTVSFANQVMHDNTTQLDAREEMERGNEHVADENVVEDERTDRDDCEVGVEKQSRTRRFFSRILKKAEGSLPRASLPGQQGQRRGERHILLLHLDELTEALRLHLQGPDYEACLPDLSSNLTLNQLTPSANAFSKLEPFASSLRPISPIMSSKETKARPKPRDKSKDGDKSKVHKLSLKGSARLVAEFFQYSIHTILFQRGVYPAEDFSAVKKYGLNMLVSSDDQVKAYIKKIMGQLDKWMVGGKISKLVIVITDKDTGEHVERWQFDVQISQSVSKSKSKSSDSNGQDQENATVETPSSADPDKTEAEIQSEIAAIFRQITASVTFLPQLHGDCTFNVLVYADADSDVPVEWGDSDAKEIANGEHVQLRGFSTANHRVDTLVSYRLGD</sequence>
<feature type="region of interest" description="Disordered" evidence="7">
    <location>
        <begin position="1"/>
        <end position="24"/>
    </location>
</feature>
<name>A0A9P7U4X0_9HYPO</name>
<feature type="domain" description="HORMA" evidence="8">
    <location>
        <begin position="413"/>
        <end position="617"/>
    </location>
</feature>
<dbReference type="AlphaFoldDB" id="A0A9P7U4X0"/>
<keyword evidence="4" id="KW-0498">Mitosis</keyword>
<evidence type="ECO:0000313" key="9">
    <source>
        <dbReference type="EMBL" id="KAG6291517.1"/>
    </source>
</evidence>
<dbReference type="InterPro" id="IPR003511">
    <property type="entry name" value="HORMA_dom"/>
</dbReference>
<evidence type="ECO:0000313" key="10">
    <source>
        <dbReference type="Proteomes" id="UP000707071"/>
    </source>
</evidence>
<feature type="compositionally biased region" description="Polar residues" evidence="7">
    <location>
        <begin position="520"/>
        <end position="534"/>
    </location>
</feature>
<evidence type="ECO:0000259" key="8">
    <source>
        <dbReference type="PROSITE" id="PS50815"/>
    </source>
</evidence>
<evidence type="ECO:0000256" key="1">
    <source>
        <dbReference type="ARBA" id="ARBA00004123"/>
    </source>
</evidence>
<keyword evidence="6" id="KW-0131">Cell cycle</keyword>
<feature type="region of interest" description="Disordered" evidence="7">
    <location>
        <begin position="512"/>
        <end position="541"/>
    </location>
</feature>
<dbReference type="FunFam" id="3.30.900.10:FF:000002">
    <property type="entry name" value="Mitotic spindle assembly checkpoint protein MAD2A"/>
    <property type="match status" value="1"/>
</dbReference>
<dbReference type="GO" id="GO:0005737">
    <property type="term" value="C:cytoplasm"/>
    <property type="evidence" value="ECO:0007669"/>
    <property type="project" value="TreeGrafter"/>
</dbReference>
<evidence type="ECO:0000256" key="3">
    <source>
        <dbReference type="ARBA" id="ARBA00022618"/>
    </source>
</evidence>
<dbReference type="GO" id="GO:0007094">
    <property type="term" value="P:mitotic spindle assembly checkpoint signaling"/>
    <property type="evidence" value="ECO:0007669"/>
    <property type="project" value="TreeGrafter"/>
</dbReference>
<organism evidence="9 10">
    <name type="scientific">Claviceps aff. purpurea</name>
    <dbReference type="NCBI Taxonomy" id="1967640"/>
    <lineage>
        <taxon>Eukaryota</taxon>
        <taxon>Fungi</taxon>
        <taxon>Dikarya</taxon>
        <taxon>Ascomycota</taxon>
        <taxon>Pezizomycotina</taxon>
        <taxon>Sordariomycetes</taxon>
        <taxon>Hypocreomycetidae</taxon>
        <taxon>Hypocreales</taxon>
        <taxon>Clavicipitaceae</taxon>
        <taxon>Claviceps</taxon>
    </lineage>
</organism>
<dbReference type="PROSITE" id="PS50815">
    <property type="entry name" value="HORMA"/>
    <property type="match status" value="1"/>
</dbReference>
<comment type="similarity">
    <text evidence="2">Belongs to the MAD2 family.</text>
</comment>
<gene>
    <name evidence="9" type="ORF">E4U09_003890</name>
</gene>
<dbReference type="SUPFAM" id="SSF56019">
    <property type="entry name" value="The spindle assembly checkpoint protein mad2"/>
    <property type="match status" value="1"/>
</dbReference>
<evidence type="ECO:0000256" key="2">
    <source>
        <dbReference type="ARBA" id="ARBA00010348"/>
    </source>
</evidence>
<dbReference type="InterPro" id="IPR045091">
    <property type="entry name" value="Mad2-like"/>
</dbReference>
<dbReference type="GO" id="GO:0000776">
    <property type="term" value="C:kinetochore"/>
    <property type="evidence" value="ECO:0007669"/>
    <property type="project" value="TreeGrafter"/>
</dbReference>
<evidence type="ECO:0000256" key="4">
    <source>
        <dbReference type="ARBA" id="ARBA00022776"/>
    </source>
</evidence>
<protein>
    <recommendedName>
        <fullName evidence="8">HORMA domain-containing protein</fullName>
    </recommendedName>
</protein>
<evidence type="ECO:0000256" key="7">
    <source>
        <dbReference type="SAM" id="MobiDB-lite"/>
    </source>
</evidence>
<dbReference type="GO" id="GO:0005654">
    <property type="term" value="C:nucleoplasm"/>
    <property type="evidence" value="ECO:0007669"/>
    <property type="project" value="TreeGrafter"/>
</dbReference>
<evidence type="ECO:0000256" key="6">
    <source>
        <dbReference type="ARBA" id="ARBA00023306"/>
    </source>
</evidence>
<evidence type="ECO:0000256" key="5">
    <source>
        <dbReference type="ARBA" id="ARBA00023242"/>
    </source>
</evidence>
<reference evidence="9 10" key="1">
    <citation type="journal article" date="2020" name="bioRxiv">
        <title>Whole genome comparisons of ergot fungi reveals the divergence and evolution of species within the genus Claviceps are the result of varying mechanisms driving genome evolution and host range expansion.</title>
        <authorList>
            <person name="Wyka S.A."/>
            <person name="Mondo S.J."/>
            <person name="Liu M."/>
            <person name="Dettman J."/>
            <person name="Nalam V."/>
            <person name="Broders K.D."/>
        </authorList>
    </citation>
    <scope>NUCLEOTIDE SEQUENCE [LARGE SCALE GENOMIC DNA]</scope>
    <source>
        <strain evidence="9 10">Clav52</strain>
    </source>
</reference>